<proteinExistence type="predicted"/>
<name>A0A100JJ91_STRSC</name>
<dbReference type="EMBL" id="BCMM01000003">
    <property type="protein sequence ID" value="GAQ60569.1"/>
    <property type="molecule type" value="Genomic_DNA"/>
</dbReference>
<sequence>MPRKGARGGGAGRDVETALDALYATPPPSFVARREELTAEARADGRVEDARRIRAARRPSLAAWTANLLLRSEPEESRRFLELGRALREAYRSLDAGGIKELSEQRRSIVAALSQQAAGLAAEAGHRLSEPVRRDVEATLRAVLADEEAAGRWATGRLESALAPPTDLPVGAAGAAPSAAPRARARSTAAPSAVSRSRAKDEVAERRRQKQEQEQRQKQLARAREAARAADRRVRDLRAARTDAQAVRQRARDRYDTAENDVSEAERLLRRAREELRGADRERQRAEKECAAAAEAVSGAEQTAREAARDVSRLSGRPAD</sequence>
<feature type="compositionally biased region" description="Basic and acidic residues" evidence="1">
    <location>
        <begin position="277"/>
        <end position="290"/>
    </location>
</feature>
<evidence type="ECO:0000313" key="3">
    <source>
        <dbReference type="Proteomes" id="UP000067448"/>
    </source>
</evidence>
<feature type="region of interest" description="Disordered" evidence="1">
    <location>
        <begin position="277"/>
        <end position="320"/>
    </location>
</feature>
<gene>
    <name evidence="2" type="ORF">SsS58_00909</name>
</gene>
<organism evidence="2 3">
    <name type="scientific">Streptomyces scabiei</name>
    <dbReference type="NCBI Taxonomy" id="1930"/>
    <lineage>
        <taxon>Bacteria</taxon>
        <taxon>Bacillati</taxon>
        <taxon>Actinomycetota</taxon>
        <taxon>Actinomycetes</taxon>
        <taxon>Kitasatosporales</taxon>
        <taxon>Streptomycetaceae</taxon>
        <taxon>Streptomyces</taxon>
    </lineage>
</organism>
<comment type="caution">
    <text evidence="2">The sequence shown here is derived from an EMBL/GenBank/DDBJ whole genome shotgun (WGS) entry which is preliminary data.</text>
</comment>
<feature type="region of interest" description="Disordered" evidence="1">
    <location>
        <begin position="162"/>
        <end position="263"/>
    </location>
</feature>
<protein>
    <submittedName>
        <fullName evidence="2">Uncharacterized protein</fullName>
    </submittedName>
</protein>
<dbReference type="RefSeq" id="WP_059078701.1">
    <property type="nucleotide sequence ID" value="NZ_BCMM01000003.1"/>
</dbReference>
<feature type="compositionally biased region" description="Low complexity" evidence="1">
    <location>
        <begin position="291"/>
        <end position="302"/>
    </location>
</feature>
<dbReference type="AlphaFoldDB" id="A0A100JJ91"/>
<reference evidence="3" key="1">
    <citation type="submission" date="2015-11" db="EMBL/GenBank/DDBJ databases">
        <authorList>
            <consortium name="Cross-ministerial Strategic Innovation Promotion Program (SIP) consortium"/>
            <person name="Tomihama T."/>
            <person name="Ikenaga M."/>
            <person name="Sakai M."/>
            <person name="Okubo T."/>
            <person name="Ikeda S."/>
        </authorList>
    </citation>
    <scope>NUCLEOTIDE SEQUENCE [LARGE SCALE GENOMIC DNA]</scope>
    <source>
        <strain evidence="3">S58</strain>
    </source>
</reference>
<dbReference type="Proteomes" id="UP000067448">
    <property type="component" value="Unassembled WGS sequence"/>
</dbReference>
<accession>A0A100JJ91</accession>
<reference evidence="2 3" key="2">
    <citation type="journal article" date="2016" name="Genome Announc.">
        <title>Draft Genome Sequences of Streptomyces scabiei S58, Streptomyces turgidiscabies T45, and Streptomyces acidiscabies a10, the Pathogens of Potato Common Scab, Isolated in Japan.</title>
        <authorList>
            <person name="Tomihama T."/>
            <person name="Nishi Y."/>
            <person name="Sakai M."/>
            <person name="Ikenaga M."/>
            <person name="Okubo T."/>
            <person name="Ikeda S."/>
        </authorList>
    </citation>
    <scope>NUCLEOTIDE SEQUENCE [LARGE SCALE GENOMIC DNA]</scope>
    <source>
        <strain evidence="2 3">S58</strain>
    </source>
</reference>
<feature type="compositionally biased region" description="Basic and acidic residues" evidence="1">
    <location>
        <begin position="303"/>
        <end position="312"/>
    </location>
</feature>
<evidence type="ECO:0000313" key="2">
    <source>
        <dbReference type="EMBL" id="GAQ60569.1"/>
    </source>
</evidence>
<evidence type="ECO:0000256" key="1">
    <source>
        <dbReference type="SAM" id="MobiDB-lite"/>
    </source>
</evidence>
<dbReference type="OrthoDB" id="3541690at2"/>
<feature type="compositionally biased region" description="Basic and acidic residues" evidence="1">
    <location>
        <begin position="198"/>
        <end position="241"/>
    </location>
</feature>
<feature type="compositionally biased region" description="Low complexity" evidence="1">
    <location>
        <begin position="169"/>
        <end position="196"/>
    </location>
</feature>
<reference evidence="3" key="3">
    <citation type="submission" date="2016-02" db="EMBL/GenBank/DDBJ databases">
        <title>Draft genome of pathogenic Streptomyces sp. in Japan.</title>
        <authorList>
            <person name="Tomihama T."/>
            <person name="Ikenaga M."/>
            <person name="Sakai M."/>
            <person name="Okubo T."/>
            <person name="Ikeda S."/>
        </authorList>
    </citation>
    <scope>NUCLEOTIDE SEQUENCE [LARGE SCALE GENOMIC DNA]</scope>
    <source>
        <strain evidence="3">S58</strain>
    </source>
</reference>